<evidence type="ECO:0000313" key="3">
    <source>
        <dbReference type="EMBL" id="MBP2437615.1"/>
    </source>
</evidence>
<gene>
    <name evidence="3" type="ORF">JOF34_002201</name>
</gene>
<dbReference type="SUPFAM" id="SSF74650">
    <property type="entry name" value="Galactose mutarotase-like"/>
    <property type="match status" value="1"/>
</dbReference>
<dbReference type="GO" id="GO:0016787">
    <property type="term" value="F:hydrolase activity"/>
    <property type="evidence" value="ECO:0007669"/>
    <property type="project" value="UniProtKB-KW"/>
</dbReference>
<dbReference type="Pfam" id="PF13802">
    <property type="entry name" value="Gal_mutarotas_2"/>
    <property type="match status" value="1"/>
</dbReference>
<evidence type="ECO:0000313" key="4">
    <source>
        <dbReference type="Proteomes" id="UP001519362"/>
    </source>
</evidence>
<dbReference type="Proteomes" id="UP001519362">
    <property type="component" value="Unassembled WGS sequence"/>
</dbReference>
<protein>
    <submittedName>
        <fullName evidence="3">Alpha-glucosidase (Family GH31 glycosyl hydrolase)</fullName>
    </submittedName>
</protein>
<reference evidence="3 4" key="1">
    <citation type="submission" date="2021-03" db="EMBL/GenBank/DDBJ databases">
        <title>Sequencing the genomes of 1000 actinobacteria strains.</title>
        <authorList>
            <person name="Klenk H.-P."/>
        </authorList>
    </citation>
    <scope>NUCLEOTIDE SEQUENCE [LARGE SCALE GENOMIC DNA]</scope>
    <source>
        <strain evidence="3 4">DSM 24221</strain>
    </source>
</reference>
<dbReference type="CDD" id="cd14752">
    <property type="entry name" value="GH31_N"/>
    <property type="match status" value="1"/>
</dbReference>
<feature type="domain" description="Glycoside hydrolase family 31 N-terminal" evidence="2">
    <location>
        <begin position="70"/>
        <end position="253"/>
    </location>
</feature>
<comment type="caution">
    <text evidence="3">The sequence shown here is derived from an EMBL/GenBank/DDBJ whole genome shotgun (WGS) entry which is preliminary data.</text>
</comment>
<accession>A0ABS4ZK04</accession>
<dbReference type="PANTHER" id="PTHR22762:SF120">
    <property type="entry name" value="HETEROGLYCAN GLUCOSIDASE 1"/>
    <property type="match status" value="1"/>
</dbReference>
<dbReference type="EMBL" id="JAGIOL010000001">
    <property type="protein sequence ID" value="MBP2437615.1"/>
    <property type="molecule type" value="Genomic_DNA"/>
</dbReference>
<feature type="region of interest" description="Disordered" evidence="1">
    <location>
        <begin position="1"/>
        <end position="36"/>
    </location>
</feature>
<dbReference type="InterPro" id="IPR011013">
    <property type="entry name" value="Gal_mutarotase_sf_dom"/>
</dbReference>
<sequence>MRRSLRIVDAAGSRSASNEKAPSPLSGAWGSEERRETHDFWQDGNTLFATVPTKNITSRGDTLNCAILTVALHAPRPGVIGVRIVHHDGGPRKVSFDLPGAEDGHGSISIDATSASLTSGDITATILLGAPWSLTFTENATGRVLTSSGSKSLGYVRTAPGAVVDGGITSQPGAETSRPHTETFIHEQLSLGVGELIYGLGERFGPLVKNGQSVDIWNADGGTSSELAYKNVPFYLSSRGYGIFVDNPGHVSYEIGSEAVERVQFSVTGESLEYFVVGGGTPAAVLQQYTALTGRPAKRWCQSVEATWGSPASSRAKDSVGVRKPSRRRAGC</sequence>
<dbReference type="InterPro" id="IPR025887">
    <property type="entry name" value="Glyco_hydro_31_N_dom"/>
</dbReference>
<evidence type="ECO:0000259" key="2">
    <source>
        <dbReference type="Pfam" id="PF13802"/>
    </source>
</evidence>
<dbReference type="PANTHER" id="PTHR22762">
    <property type="entry name" value="ALPHA-GLUCOSIDASE"/>
    <property type="match status" value="1"/>
</dbReference>
<keyword evidence="4" id="KW-1185">Reference proteome</keyword>
<feature type="region of interest" description="Disordered" evidence="1">
    <location>
        <begin position="311"/>
        <end position="332"/>
    </location>
</feature>
<organism evidence="3 4">
    <name type="scientific">Microbacterium amylolyticum</name>
    <dbReference type="NCBI Taxonomy" id="936337"/>
    <lineage>
        <taxon>Bacteria</taxon>
        <taxon>Bacillati</taxon>
        <taxon>Actinomycetota</taxon>
        <taxon>Actinomycetes</taxon>
        <taxon>Micrococcales</taxon>
        <taxon>Microbacteriaceae</taxon>
        <taxon>Microbacterium</taxon>
    </lineage>
</organism>
<evidence type="ECO:0000256" key="1">
    <source>
        <dbReference type="SAM" id="MobiDB-lite"/>
    </source>
</evidence>
<dbReference type="RefSeq" id="WP_241245066.1">
    <property type="nucleotide sequence ID" value="NZ_JBHRVP010000001.1"/>
</dbReference>
<name>A0ABS4ZK04_9MICO</name>
<dbReference type="Gene3D" id="2.60.40.1760">
    <property type="entry name" value="glycosyl hydrolase (family 31)"/>
    <property type="match status" value="1"/>
</dbReference>
<proteinExistence type="predicted"/>
<keyword evidence="3" id="KW-0378">Hydrolase</keyword>